<accession>A0A6A1VNU1</accession>
<keyword evidence="2" id="KW-0378">Hydrolase</keyword>
<keyword evidence="7" id="KW-1185">Reference proteome</keyword>
<evidence type="ECO:0000256" key="4">
    <source>
        <dbReference type="RuleBase" id="RU003690"/>
    </source>
</evidence>
<comment type="caution">
    <text evidence="6">The sequence shown here is derived from an EMBL/GenBank/DDBJ whole genome shotgun (WGS) entry which is preliminary data.</text>
</comment>
<reference evidence="6 7" key="1">
    <citation type="journal article" date="2019" name="Plant Biotechnol. J.">
        <title>The red bayberry genome and genetic basis of sex determination.</title>
        <authorList>
            <person name="Jia H.M."/>
            <person name="Jia H.J."/>
            <person name="Cai Q.L."/>
            <person name="Wang Y."/>
            <person name="Zhao H.B."/>
            <person name="Yang W.F."/>
            <person name="Wang G.Y."/>
            <person name="Li Y.H."/>
            <person name="Zhan D.L."/>
            <person name="Shen Y.T."/>
            <person name="Niu Q.F."/>
            <person name="Chang L."/>
            <person name="Qiu J."/>
            <person name="Zhao L."/>
            <person name="Xie H.B."/>
            <person name="Fu W.Y."/>
            <person name="Jin J."/>
            <person name="Li X.W."/>
            <person name="Jiao Y."/>
            <person name="Zhou C.C."/>
            <person name="Tu T."/>
            <person name="Chai C.Y."/>
            <person name="Gao J.L."/>
            <person name="Fan L.J."/>
            <person name="van de Weg E."/>
            <person name="Wang J.Y."/>
            <person name="Gao Z.S."/>
        </authorList>
    </citation>
    <scope>NUCLEOTIDE SEQUENCE [LARGE SCALE GENOMIC DNA]</scope>
    <source>
        <tissue evidence="6">Leaves</tissue>
    </source>
</reference>
<dbReference type="InterPro" id="IPR017853">
    <property type="entry name" value="GH"/>
</dbReference>
<dbReference type="PROSITE" id="PS00653">
    <property type="entry name" value="GLYCOSYL_HYDROL_F1_2"/>
    <property type="match status" value="1"/>
</dbReference>
<dbReference type="Pfam" id="PF00232">
    <property type="entry name" value="Glyco_hydro_1"/>
    <property type="match status" value="2"/>
</dbReference>
<organism evidence="6 7">
    <name type="scientific">Morella rubra</name>
    <name type="common">Chinese bayberry</name>
    <dbReference type="NCBI Taxonomy" id="262757"/>
    <lineage>
        <taxon>Eukaryota</taxon>
        <taxon>Viridiplantae</taxon>
        <taxon>Streptophyta</taxon>
        <taxon>Embryophyta</taxon>
        <taxon>Tracheophyta</taxon>
        <taxon>Spermatophyta</taxon>
        <taxon>Magnoliopsida</taxon>
        <taxon>eudicotyledons</taxon>
        <taxon>Gunneridae</taxon>
        <taxon>Pentapetalae</taxon>
        <taxon>rosids</taxon>
        <taxon>fabids</taxon>
        <taxon>Fagales</taxon>
        <taxon>Myricaceae</taxon>
        <taxon>Morella</taxon>
    </lineage>
</organism>
<evidence type="ECO:0000256" key="5">
    <source>
        <dbReference type="SAM" id="SignalP"/>
    </source>
</evidence>
<name>A0A6A1VNU1_9ROSI</name>
<keyword evidence="5" id="KW-0732">Signal</keyword>
<dbReference type="PANTHER" id="PTHR10353:SF325">
    <property type="entry name" value="BETA-GLUCOSIDASE 11-LIKE"/>
    <property type="match status" value="1"/>
</dbReference>
<gene>
    <name evidence="6" type="ORF">CJ030_MR5G010384</name>
</gene>
<dbReference type="PANTHER" id="PTHR10353">
    <property type="entry name" value="GLYCOSYL HYDROLASE"/>
    <property type="match status" value="1"/>
</dbReference>
<dbReference type="InterPro" id="IPR033132">
    <property type="entry name" value="GH_1_N_CS"/>
</dbReference>
<proteinExistence type="inferred from homology"/>
<dbReference type="PRINTS" id="PR00131">
    <property type="entry name" value="GLHYDRLASE1"/>
</dbReference>
<dbReference type="FunFam" id="3.20.20.80:FF:000020">
    <property type="entry name" value="Beta-glucosidase 12"/>
    <property type="match status" value="2"/>
</dbReference>
<dbReference type="EMBL" id="RXIC02000023">
    <property type="protein sequence ID" value="KAB1214494.1"/>
    <property type="molecule type" value="Genomic_DNA"/>
</dbReference>
<dbReference type="AlphaFoldDB" id="A0A6A1VNU1"/>
<comment type="similarity">
    <text evidence="1 4">Belongs to the glycosyl hydrolase 1 family.</text>
</comment>
<evidence type="ECO:0000313" key="7">
    <source>
        <dbReference type="Proteomes" id="UP000516437"/>
    </source>
</evidence>
<dbReference type="GO" id="GO:0008422">
    <property type="term" value="F:beta-glucosidase activity"/>
    <property type="evidence" value="ECO:0007669"/>
    <property type="project" value="TreeGrafter"/>
</dbReference>
<dbReference type="InterPro" id="IPR001360">
    <property type="entry name" value="Glyco_hydro_1"/>
</dbReference>
<feature type="signal peptide" evidence="5">
    <location>
        <begin position="1"/>
        <end position="20"/>
    </location>
</feature>
<feature type="chain" id="PRO_5025476951" evidence="5">
    <location>
        <begin position="21"/>
        <end position="601"/>
    </location>
</feature>
<evidence type="ECO:0000256" key="3">
    <source>
        <dbReference type="ARBA" id="ARBA00023295"/>
    </source>
</evidence>
<evidence type="ECO:0000256" key="1">
    <source>
        <dbReference type="ARBA" id="ARBA00010838"/>
    </source>
</evidence>
<dbReference type="GO" id="GO:0005975">
    <property type="term" value="P:carbohydrate metabolic process"/>
    <property type="evidence" value="ECO:0007669"/>
    <property type="project" value="InterPro"/>
</dbReference>
<dbReference type="SUPFAM" id="SSF51445">
    <property type="entry name" value="(Trans)glycosidases"/>
    <property type="match status" value="2"/>
</dbReference>
<dbReference type="OrthoDB" id="65569at2759"/>
<dbReference type="Proteomes" id="UP000516437">
    <property type="component" value="Chromosome 5"/>
</dbReference>
<dbReference type="Gene3D" id="3.20.20.80">
    <property type="entry name" value="Glycosidases"/>
    <property type="match status" value="2"/>
</dbReference>
<keyword evidence="3" id="KW-0326">Glycosidase</keyword>
<sequence length="601" mass="67612">MSRLSFSLFVLLNLAAAVLGADKFSRDDFPPDFVFGSGTSAYQVEGAADQDGRKPSIWDTFTHSGKMHEATGDIACDEYHRYKEDVKLMVDAGLEAYRFSISWSRLVPNGRGPVNAKGLEYYNNLINELISNGIQPHVTLHHSDLPQALEDEYGGWVSRKIVKDFTAYADLCFRKFGDRVSHWTTMNEANVFVLGGYDGGYLPPRHCSPPFGVNCTRGNSTTEPYLASHYILLAHASAATLYREKYQYELISNGMKIVPSVAKSRKFGDRVSHWTTMNEANVFVLGGYDGGYLPPRHCSPPFGVNCTRGNSTTEPYLASHYILLAHASAATLYREKYQDKQHGFIGINLFALWVLPLTNAIEDVIAAQRAKDFMLGWYMDPLVYGDYPNVMKKNVGSRLPAFTKLESNQVKGSFDFIGVNYYLSVYVKDNSRKLEMEVRNFDADMAVDIAPIQNGTSAFEYAVMPWALQEVLEYFKQVYGNPPIYIHENGQVTPHNSSLEDWSRVKYLHGHIGGLLDALRNGSNARGYFEWSFLDLFELLGGYEMSFGLYHVDMDDPDLKRQPKLSAHWYSHFLKRKGVSSDGFIELGKNLSALSHASSLQ</sequence>
<evidence type="ECO:0000256" key="2">
    <source>
        <dbReference type="ARBA" id="ARBA00022801"/>
    </source>
</evidence>
<protein>
    <submittedName>
        <fullName evidence="6">Beta-glucosidase 11</fullName>
    </submittedName>
</protein>
<evidence type="ECO:0000313" key="6">
    <source>
        <dbReference type="EMBL" id="KAB1214494.1"/>
    </source>
</evidence>